<dbReference type="SUPFAM" id="SSF82607">
    <property type="entry name" value="YbaB-like"/>
    <property type="match status" value="1"/>
</dbReference>
<comment type="subunit">
    <text evidence="2">Homodimer.</text>
</comment>
<dbReference type="HAMAP" id="MF_00274">
    <property type="entry name" value="DNA_YbaB_EbfC"/>
    <property type="match status" value="1"/>
</dbReference>
<keyword evidence="2" id="KW-0963">Cytoplasm</keyword>
<dbReference type="Proteomes" id="UP001199296">
    <property type="component" value="Unassembled WGS sequence"/>
</dbReference>
<comment type="similarity">
    <text evidence="2">Belongs to the YbaB/EbfC family.</text>
</comment>
<dbReference type="PANTHER" id="PTHR33449:SF1">
    <property type="entry name" value="NUCLEOID-ASSOCIATED PROTEIN YBAB"/>
    <property type="match status" value="1"/>
</dbReference>
<keyword evidence="1 2" id="KW-0238">DNA-binding</keyword>
<dbReference type="AlphaFoldDB" id="A0AAW4X0E5"/>
<evidence type="ECO:0000313" key="5">
    <source>
        <dbReference type="Proteomes" id="UP001199296"/>
    </source>
</evidence>
<evidence type="ECO:0000256" key="1">
    <source>
        <dbReference type="ARBA" id="ARBA00023125"/>
    </source>
</evidence>
<evidence type="ECO:0000256" key="3">
    <source>
        <dbReference type="SAM" id="MobiDB-lite"/>
    </source>
</evidence>
<dbReference type="GO" id="GO:0043590">
    <property type="term" value="C:bacterial nucleoid"/>
    <property type="evidence" value="ECO:0007669"/>
    <property type="project" value="UniProtKB-UniRule"/>
</dbReference>
<dbReference type="RefSeq" id="WP_229345882.1">
    <property type="nucleotide sequence ID" value="NZ_JAJFAT010000010.1"/>
</dbReference>
<proteinExistence type="inferred from homology"/>
<name>A0AAW4X0E5_9FIRM</name>
<sequence length="102" mass="11226">MDMKKLMKQAQQMQSKMAKMQEELEDKTLESTAGGGAVKVVVNGKQELVDLQIDPDAVDPDDVEMLEDLILAAVNQAMREMQEMVNEEMGKVTGGMNLPGMP</sequence>
<evidence type="ECO:0000256" key="2">
    <source>
        <dbReference type="HAMAP-Rule" id="MF_00274"/>
    </source>
</evidence>
<feature type="compositionally biased region" description="Basic and acidic residues" evidence="3">
    <location>
        <begin position="19"/>
        <end position="29"/>
    </location>
</feature>
<evidence type="ECO:0000313" key="4">
    <source>
        <dbReference type="EMBL" id="MCC3145276.1"/>
    </source>
</evidence>
<dbReference type="PANTHER" id="PTHR33449">
    <property type="entry name" value="NUCLEOID-ASSOCIATED PROTEIN YBAB"/>
    <property type="match status" value="1"/>
</dbReference>
<comment type="function">
    <text evidence="2">Binds to DNA and alters its conformation. May be involved in regulation of gene expression, nucleoid organization and DNA protection.</text>
</comment>
<dbReference type="EMBL" id="JAJFAT010000010">
    <property type="protein sequence ID" value="MCC3145276.1"/>
    <property type="molecule type" value="Genomic_DNA"/>
</dbReference>
<keyword evidence="5" id="KW-1185">Reference proteome</keyword>
<comment type="caution">
    <text evidence="4">The sequence shown here is derived from an EMBL/GenBank/DDBJ whole genome shotgun (WGS) entry which is preliminary data.</text>
</comment>
<comment type="subcellular location">
    <subcellularLocation>
        <location evidence="2">Cytoplasm</location>
        <location evidence="2">Nucleoid</location>
    </subcellularLocation>
</comment>
<dbReference type="Gene3D" id="3.30.1310.10">
    <property type="entry name" value="Nucleoid-associated protein YbaB-like domain"/>
    <property type="match status" value="1"/>
</dbReference>
<dbReference type="GO" id="GO:0005829">
    <property type="term" value="C:cytosol"/>
    <property type="evidence" value="ECO:0007669"/>
    <property type="project" value="TreeGrafter"/>
</dbReference>
<dbReference type="InterPro" id="IPR004401">
    <property type="entry name" value="YbaB/EbfC"/>
</dbReference>
<dbReference type="NCBIfam" id="TIGR00103">
    <property type="entry name" value="DNA_YbaB_EbfC"/>
    <property type="match status" value="1"/>
</dbReference>
<reference evidence="4 5" key="1">
    <citation type="submission" date="2021-10" db="EMBL/GenBank/DDBJ databases">
        <authorList>
            <person name="Grouzdev D.S."/>
            <person name="Pantiukh K.S."/>
            <person name="Krutkina M.S."/>
        </authorList>
    </citation>
    <scope>NUCLEOTIDE SEQUENCE [LARGE SCALE GENOMIC DNA]</scope>
    <source>
        <strain evidence="4 5">Z-7514</strain>
    </source>
</reference>
<gene>
    <name evidence="4" type="ORF">LJ207_08055</name>
</gene>
<feature type="region of interest" description="Disordered" evidence="3">
    <location>
        <begin position="1"/>
        <end position="31"/>
    </location>
</feature>
<accession>A0AAW4X0E5</accession>
<dbReference type="InterPro" id="IPR036894">
    <property type="entry name" value="YbaB-like_sf"/>
</dbReference>
<organism evidence="4 5">
    <name type="scientific">Halanaerobium polyolivorans</name>
    <dbReference type="NCBI Taxonomy" id="2886943"/>
    <lineage>
        <taxon>Bacteria</taxon>
        <taxon>Bacillati</taxon>
        <taxon>Bacillota</taxon>
        <taxon>Clostridia</taxon>
        <taxon>Halanaerobiales</taxon>
        <taxon>Halanaerobiaceae</taxon>
        <taxon>Halanaerobium</taxon>
    </lineage>
</organism>
<dbReference type="Pfam" id="PF02575">
    <property type="entry name" value="YbaB_DNA_bd"/>
    <property type="match status" value="1"/>
</dbReference>
<dbReference type="PIRSF" id="PIRSF004555">
    <property type="entry name" value="UCP004555"/>
    <property type="match status" value="1"/>
</dbReference>
<protein>
    <recommendedName>
        <fullName evidence="2">Nucleoid-associated protein LJ207_08055</fullName>
    </recommendedName>
</protein>
<feature type="compositionally biased region" description="Low complexity" evidence="3">
    <location>
        <begin position="8"/>
        <end position="18"/>
    </location>
</feature>
<dbReference type="GO" id="GO:0003677">
    <property type="term" value="F:DNA binding"/>
    <property type="evidence" value="ECO:0007669"/>
    <property type="project" value="UniProtKB-UniRule"/>
</dbReference>